<dbReference type="Gene3D" id="3.40.50.1820">
    <property type="entry name" value="alpha/beta hydrolase"/>
    <property type="match status" value="1"/>
</dbReference>
<dbReference type="InterPro" id="IPR019819">
    <property type="entry name" value="Carboxylesterase_B_CS"/>
</dbReference>
<dbReference type="InterPro" id="IPR019826">
    <property type="entry name" value="Carboxylesterase_B_AS"/>
</dbReference>
<reference evidence="4 5" key="1">
    <citation type="submission" date="2018-05" db="EMBL/GenBank/DDBJ databases">
        <title>Draft genome of Methanospirillum lacunae Ki8-1.</title>
        <authorList>
            <person name="Dueholm M.S."/>
            <person name="Nielsen P.H."/>
            <person name="Bakmann L.F."/>
            <person name="Otzen D.E."/>
        </authorList>
    </citation>
    <scope>NUCLEOTIDE SEQUENCE [LARGE SCALE GENOMIC DNA]</scope>
    <source>
        <strain evidence="4 5">Ki8-1</strain>
    </source>
</reference>
<dbReference type="Pfam" id="PF00135">
    <property type="entry name" value="COesterase"/>
    <property type="match status" value="1"/>
</dbReference>
<name>A0A2V2N4T4_9EURY</name>
<dbReference type="RefSeq" id="WP_109969866.1">
    <property type="nucleotide sequence ID" value="NZ_CP176093.1"/>
</dbReference>
<evidence type="ECO:0000259" key="3">
    <source>
        <dbReference type="Pfam" id="PF00135"/>
    </source>
</evidence>
<dbReference type="PROSITE" id="PS00122">
    <property type="entry name" value="CARBOXYLESTERASE_B_1"/>
    <property type="match status" value="1"/>
</dbReference>
<keyword evidence="2" id="KW-0378">Hydrolase</keyword>
<sequence length="501" mass="54272">MNIHKNVGFFLVICLLFIGISAGASMNETPSAVVKTDAGLISGLVQDGLRVYLGIPFAAPPTGELRWRAPEPVSPWEGVKETTAFSPACPQPIAADPNLSMSEDCLYLNVWTPAKSDNEKLPVMVFFYGGAFGKIAGSMSLYNGTALAQKGVIVVTPNYRVGALGFLAHPELDAESSQNSSGNYGLLDQIAALEWVQRNIESFGGDPSRVTIFGQSAGGESILIHLANPETKELYQQAIVESGTFWTKGAEIDALYTKADAEQLGEAYAKSLGFSGPDAIKQMRTLSYQDITNATPWPNSSFKMVNTPHFEPTIDGSVIPESPETVFRENRENPVPLIIGNNANDGTTLAAGANMSVQEYSTFIQSRFGNESGVVLEKYPANSTAEVQLRLEQIMTDYDFTDPVKFVAGSMANISPDTYRYQYSYVLPGQPYGAFHGSETMLLFGVPLPENPVTDSVRENMIDLWTRFAKTGDPNGGMNVSWPKYTEDGAYLDIGAAPIVK</sequence>
<dbReference type="InterPro" id="IPR000997">
    <property type="entry name" value="Cholinesterase"/>
</dbReference>
<dbReference type="InterPro" id="IPR029058">
    <property type="entry name" value="AB_hydrolase_fold"/>
</dbReference>
<protein>
    <submittedName>
        <fullName evidence="4">Carboxylesterase family protein</fullName>
    </submittedName>
</protein>
<dbReference type="PROSITE" id="PS00941">
    <property type="entry name" value="CARBOXYLESTERASE_B_2"/>
    <property type="match status" value="1"/>
</dbReference>
<dbReference type="EMBL" id="QGMY01000015">
    <property type="protein sequence ID" value="PWR70273.1"/>
    <property type="molecule type" value="Genomic_DNA"/>
</dbReference>
<comment type="similarity">
    <text evidence="1">Belongs to the type-B carboxylesterase/lipase family.</text>
</comment>
<gene>
    <name evidence="4" type="ORF">DK846_15135</name>
</gene>
<dbReference type="GeneID" id="97548961"/>
<organism evidence="4 5">
    <name type="scientific">Methanospirillum lacunae</name>
    <dbReference type="NCBI Taxonomy" id="668570"/>
    <lineage>
        <taxon>Archaea</taxon>
        <taxon>Methanobacteriati</taxon>
        <taxon>Methanobacteriota</taxon>
        <taxon>Stenosarchaea group</taxon>
        <taxon>Methanomicrobia</taxon>
        <taxon>Methanomicrobiales</taxon>
        <taxon>Methanospirillaceae</taxon>
        <taxon>Methanospirillum</taxon>
    </lineage>
</organism>
<dbReference type="Proteomes" id="UP000245657">
    <property type="component" value="Unassembled WGS sequence"/>
</dbReference>
<dbReference type="InterPro" id="IPR002018">
    <property type="entry name" value="CarbesteraseB"/>
</dbReference>
<dbReference type="SUPFAM" id="SSF53474">
    <property type="entry name" value="alpha/beta-Hydrolases"/>
    <property type="match status" value="1"/>
</dbReference>
<evidence type="ECO:0000313" key="5">
    <source>
        <dbReference type="Proteomes" id="UP000245657"/>
    </source>
</evidence>
<dbReference type="InterPro" id="IPR050309">
    <property type="entry name" value="Type-B_Carboxylest/Lipase"/>
</dbReference>
<evidence type="ECO:0000256" key="2">
    <source>
        <dbReference type="ARBA" id="ARBA00022801"/>
    </source>
</evidence>
<accession>A0A2V2N4T4</accession>
<feature type="domain" description="Carboxylesterase type B" evidence="3">
    <location>
        <begin position="31"/>
        <end position="497"/>
    </location>
</feature>
<dbReference type="GO" id="GO:0004104">
    <property type="term" value="F:cholinesterase activity"/>
    <property type="evidence" value="ECO:0007669"/>
    <property type="project" value="InterPro"/>
</dbReference>
<evidence type="ECO:0000256" key="1">
    <source>
        <dbReference type="ARBA" id="ARBA00005964"/>
    </source>
</evidence>
<dbReference type="AlphaFoldDB" id="A0A2V2N4T4"/>
<proteinExistence type="inferred from homology"/>
<keyword evidence="5" id="KW-1185">Reference proteome</keyword>
<evidence type="ECO:0000313" key="4">
    <source>
        <dbReference type="EMBL" id="PWR70273.1"/>
    </source>
</evidence>
<dbReference type="PRINTS" id="PR00878">
    <property type="entry name" value="CHOLNESTRASE"/>
</dbReference>
<dbReference type="OrthoDB" id="227185at2157"/>
<comment type="caution">
    <text evidence="4">The sequence shown here is derived from an EMBL/GenBank/DDBJ whole genome shotgun (WGS) entry which is preliminary data.</text>
</comment>
<dbReference type="PANTHER" id="PTHR11559">
    <property type="entry name" value="CARBOXYLESTERASE"/>
    <property type="match status" value="1"/>
</dbReference>